<dbReference type="HOGENOM" id="CLU_2401139_0_0_1"/>
<evidence type="ECO:0000256" key="1">
    <source>
        <dbReference type="SAM" id="MobiDB-lite"/>
    </source>
</evidence>
<dbReference type="AlphaFoldDB" id="A0A0D0B4X2"/>
<organism evidence="2 3">
    <name type="scientific">Suillus luteus UH-Slu-Lm8-n1</name>
    <dbReference type="NCBI Taxonomy" id="930992"/>
    <lineage>
        <taxon>Eukaryota</taxon>
        <taxon>Fungi</taxon>
        <taxon>Dikarya</taxon>
        <taxon>Basidiomycota</taxon>
        <taxon>Agaricomycotina</taxon>
        <taxon>Agaricomycetes</taxon>
        <taxon>Agaricomycetidae</taxon>
        <taxon>Boletales</taxon>
        <taxon>Suillineae</taxon>
        <taxon>Suillaceae</taxon>
        <taxon>Suillus</taxon>
    </lineage>
</organism>
<evidence type="ECO:0000313" key="2">
    <source>
        <dbReference type="EMBL" id="KIK44949.1"/>
    </source>
</evidence>
<proteinExistence type="predicted"/>
<keyword evidence="3" id="KW-1185">Reference proteome</keyword>
<dbReference type="Proteomes" id="UP000054485">
    <property type="component" value="Unassembled WGS sequence"/>
</dbReference>
<reference evidence="2 3" key="1">
    <citation type="submission" date="2014-04" db="EMBL/GenBank/DDBJ databases">
        <authorList>
            <consortium name="DOE Joint Genome Institute"/>
            <person name="Kuo A."/>
            <person name="Ruytinx J."/>
            <person name="Rineau F."/>
            <person name="Colpaert J."/>
            <person name="Kohler A."/>
            <person name="Nagy L.G."/>
            <person name="Floudas D."/>
            <person name="Copeland A."/>
            <person name="Barry K.W."/>
            <person name="Cichocki N."/>
            <person name="Veneault-Fourrey C."/>
            <person name="LaButti K."/>
            <person name="Lindquist E.A."/>
            <person name="Lipzen A."/>
            <person name="Lundell T."/>
            <person name="Morin E."/>
            <person name="Murat C."/>
            <person name="Sun H."/>
            <person name="Tunlid A."/>
            <person name="Henrissat B."/>
            <person name="Grigoriev I.V."/>
            <person name="Hibbett D.S."/>
            <person name="Martin F."/>
            <person name="Nordberg H.P."/>
            <person name="Cantor M.N."/>
            <person name="Hua S.X."/>
        </authorList>
    </citation>
    <scope>NUCLEOTIDE SEQUENCE [LARGE SCALE GENOMIC DNA]</scope>
    <source>
        <strain evidence="2 3">UH-Slu-Lm8-n1</strain>
    </source>
</reference>
<evidence type="ECO:0000313" key="3">
    <source>
        <dbReference type="Proteomes" id="UP000054485"/>
    </source>
</evidence>
<dbReference type="InParanoid" id="A0A0D0B4X2"/>
<feature type="region of interest" description="Disordered" evidence="1">
    <location>
        <begin position="34"/>
        <end position="68"/>
    </location>
</feature>
<protein>
    <submittedName>
        <fullName evidence="2">Uncharacterized protein</fullName>
    </submittedName>
</protein>
<dbReference type="EMBL" id="KN835181">
    <property type="protein sequence ID" value="KIK44949.1"/>
    <property type="molecule type" value="Genomic_DNA"/>
</dbReference>
<gene>
    <name evidence="2" type="ORF">CY34DRAFT_802179</name>
</gene>
<name>A0A0D0B4X2_9AGAM</name>
<sequence>MSLLSGSWGLLDTSSCVSVPSGAFRESYTPARRFGLRKGPSDAARVDDPLGPRSPPVRARPARPESNRIENQFQSLVKICQRQVPPLIKNSAK</sequence>
<accession>A0A0D0B4X2</accession>
<reference evidence="3" key="2">
    <citation type="submission" date="2015-01" db="EMBL/GenBank/DDBJ databases">
        <title>Evolutionary Origins and Diversification of the Mycorrhizal Mutualists.</title>
        <authorList>
            <consortium name="DOE Joint Genome Institute"/>
            <consortium name="Mycorrhizal Genomics Consortium"/>
            <person name="Kohler A."/>
            <person name="Kuo A."/>
            <person name="Nagy L.G."/>
            <person name="Floudas D."/>
            <person name="Copeland A."/>
            <person name="Barry K.W."/>
            <person name="Cichocki N."/>
            <person name="Veneault-Fourrey C."/>
            <person name="LaButti K."/>
            <person name="Lindquist E.A."/>
            <person name="Lipzen A."/>
            <person name="Lundell T."/>
            <person name="Morin E."/>
            <person name="Murat C."/>
            <person name="Riley R."/>
            <person name="Ohm R."/>
            <person name="Sun H."/>
            <person name="Tunlid A."/>
            <person name="Henrissat B."/>
            <person name="Grigoriev I.V."/>
            <person name="Hibbett D.S."/>
            <person name="Martin F."/>
        </authorList>
    </citation>
    <scope>NUCLEOTIDE SEQUENCE [LARGE SCALE GENOMIC DNA]</scope>
    <source>
        <strain evidence="3">UH-Slu-Lm8-n1</strain>
    </source>
</reference>